<dbReference type="AlphaFoldDB" id="A0A8J7L732"/>
<evidence type="ECO:0000313" key="3">
    <source>
        <dbReference type="Proteomes" id="UP000632766"/>
    </source>
</evidence>
<feature type="transmembrane region" description="Helical" evidence="1">
    <location>
        <begin position="12"/>
        <end position="34"/>
    </location>
</feature>
<evidence type="ECO:0000256" key="1">
    <source>
        <dbReference type="SAM" id="Phobius"/>
    </source>
</evidence>
<gene>
    <name evidence="2" type="ORF">I8748_07000</name>
</gene>
<comment type="caution">
    <text evidence="2">The sequence shown here is derived from an EMBL/GenBank/DDBJ whole genome shotgun (WGS) entry which is preliminary data.</text>
</comment>
<proteinExistence type="predicted"/>
<organism evidence="2 3">
    <name type="scientific">Amazonocrinis nigriterrae CENA67</name>
    <dbReference type="NCBI Taxonomy" id="2794033"/>
    <lineage>
        <taxon>Bacteria</taxon>
        <taxon>Bacillati</taxon>
        <taxon>Cyanobacteriota</taxon>
        <taxon>Cyanophyceae</taxon>
        <taxon>Nostocales</taxon>
        <taxon>Nostocaceae</taxon>
        <taxon>Amazonocrinis</taxon>
        <taxon>Amazonocrinis nigriterrae</taxon>
    </lineage>
</organism>
<sequence length="120" mass="14077">MELKVQQPMDWGLIGAIVAIVGIPIAVFQTWISFQQYRDSKRLPTVTDKDELRILRALVTEVEGRSLNIYKNSSFYRPALDTLLNQELIRQKGDKYYLTEVGEAVVRKHLTEFFKTRRFR</sequence>
<dbReference type="EMBL" id="JAECZC010000008">
    <property type="protein sequence ID" value="MBH8561923.1"/>
    <property type="molecule type" value="Genomic_DNA"/>
</dbReference>
<name>A0A8J7L732_9NOST</name>
<keyword evidence="3" id="KW-1185">Reference proteome</keyword>
<protein>
    <submittedName>
        <fullName evidence="2">Uncharacterized protein</fullName>
    </submittedName>
</protein>
<keyword evidence="1" id="KW-0812">Transmembrane</keyword>
<reference evidence="2 3" key="1">
    <citation type="journal article" date="2021" name="Int. J. Syst. Evol. Microbiol.">
        <title>Amazonocrinis nigriterrae gen. nov., sp. nov., Atlanticothrix silvestris gen. nov., sp. nov. and Dendronalium phyllosphericum gen. nov., sp. nov., nostocacean cyanobacteria from Brazilian environments.</title>
        <authorList>
            <person name="Alvarenga D.O."/>
            <person name="Andreote A.P.D."/>
            <person name="Branco L.H.Z."/>
            <person name="Delbaje E."/>
            <person name="Cruz R.B."/>
            <person name="Varani A.M."/>
            <person name="Fiore M.F."/>
        </authorList>
    </citation>
    <scope>NUCLEOTIDE SEQUENCE [LARGE SCALE GENOMIC DNA]</scope>
    <source>
        <strain evidence="2 3">CENA67</strain>
    </source>
</reference>
<accession>A0A8J7L732</accession>
<dbReference type="RefSeq" id="WP_198123919.1">
    <property type="nucleotide sequence ID" value="NZ_JAECZC010000008.1"/>
</dbReference>
<evidence type="ECO:0000313" key="2">
    <source>
        <dbReference type="EMBL" id="MBH8561923.1"/>
    </source>
</evidence>
<keyword evidence="1" id="KW-0472">Membrane</keyword>
<keyword evidence="1" id="KW-1133">Transmembrane helix</keyword>
<dbReference type="Proteomes" id="UP000632766">
    <property type="component" value="Unassembled WGS sequence"/>
</dbReference>